<evidence type="ECO:0000256" key="1">
    <source>
        <dbReference type="ARBA" id="ARBA00004571"/>
    </source>
</evidence>
<keyword evidence="7 15" id="KW-0732">Signal</keyword>
<evidence type="ECO:0000256" key="3">
    <source>
        <dbReference type="ARBA" id="ARBA00022448"/>
    </source>
</evidence>
<keyword evidence="11" id="KW-0472">Membrane</keyword>
<evidence type="ECO:0000256" key="4">
    <source>
        <dbReference type="ARBA" id="ARBA00022452"/>
    </source>
</evidence>
<keyword evidence="4" id="KW-1134">Transmembrane beta strand</keyword>
<feature type="chain" id="PRO_5012878106" evidence="15">
    <location>
        <begin position="25"/>
        <end position="254"/>
    </location>
</feature>
<evidence type="ECO:0000256" key="5">
    <source>
        <dbReference type="ARBA" id="ARBA00022597"/>
    </source>
</evidence>
<keyword evidence="8" id="KW-0625">Polysaccharide transport</keyword>
<gene>
    <name evidence="18" type="ORF">WR25_11544</name>
</gene>
<evidence type="ECO:0000256" key="11">
    <source>
        <dbReference type="ARBA" id="ARBA00023136"/>
    </source>
</evidence>
<dbReference type="GO" id="GO:0015288">
    <property type="term" value="F:porin activity"/>
    <property type="evidence" value="ECO:0007669"/>
    <property type="project" value="UniProtKB-KW"/>
</dbReference>
<dbReference type="Proteomes" id="UP000218231">
    <property type="component" value="Unassembled WGS sequence"/>
</dbReference>
<dbReference type="AlphaFoldDB" id="A0A2A2JYZ9"/>
<keyword evidence="5" id="KW-0762">Sugar transport</keyword>
<dbReference type="GO" id="GO:0006811">
    <property type="term" value="P:monoatomic ion transport"/>
    <property type="evidence" value="ECO:0007669"/>
    <property type="project" value="UniProtKB-KW"/>
</dbReference>
<feature type="signal peptide" evidence="15">
    <location>
        <begin position="1"/>
        <end position="24"/>
    </location>
</feature>
<dbReference type="OrthoDB" id="3388at2759"/>
<evidence type="ECO:0000256" key="8">
    <source>
        <dbReference type="ARBA" id="ARBA00023047"/>
    </source>
</evidence>
<dbReference type="PANTHER" id="PTHR33619:SF3">
    <property type="entry name" value="POLYSACCHARIDE EXPORT PROTEIN GFCE-RELATED"/>
    <property type="match status" value="1"/>
</dbReference>
<keyword evidence="9" id="KW-0406">Ion transport</keyword>
<accession>A0A2A2JYZ9</accession>
<evidence type="ECO:0000259" key="16">
    <source>
        <dbReference type="Pfam" id="PF02563"/>
    </source>
</evidence>
<keyword evidence="13" id="KW-0998">Cell outer membrane</keyword>
<evidence type="ECO:0000256" key="15">
    <source>
        <dbReference type="SAM" id="SignalP"/>
    </source>
</evidence>
<dbReference type="PANTHER" id="PTHR33619">
    <property type="entry name" value="POLYSACCHARIDE EXPORT PROTEIN GFCE-RELATED"/>
    <property type="match status" value="1"/>
</dbReference>
<dbReference type="Pfam" id="PF22461">
    <property type="entry name" value="SLBB_2"/>
    <property type="match status" value="1"/>
</dbReference>
<evidence type="ECO:0000313" key="18">
    <source>
        <dbReference type="EMBL" id="PAV66911.1"/>
    </source>
</evidence>
<comment type="similarity">
    <text evidence="2">Belongs to the BexD/CtrA/VexA family.</text>
</comment>
<keyword evidence="6" id="KW-0812">Transmembrane</keyword>
<dbReference type="Pfam" id="PF02563">
    <property type="entry name" value="Poly_export"/>
    <property type="match status" value="1"/>
</dbReference>
<name>A0A2A2JYZ9_9BILA</name>
<organism evidence="18 19">
    <name type="scientific">Diploscapter pachys</name>
    <dbReference type="NCBI Taxonomy" id="2018661"/>
    <lineage>
        <taxon>Eukaryota</taxon>
        <taxon>Metazoa</taxon>
        <taxon>Ecdysozoa</taxon>
        <taxon>Nematoda</taxon>
        <taxon>Chromadorea</taxon>
        <taxon>Rhabditida</taxon>
        <taxon>Rhabditina</taxon>
        <taxon>Rhabditomorpha</taxon>
        <taxon>Rhabditoidea</taxon>
        <taxon>Rhabditidae</taxon>
        <taxon>Diploscapter</taxon>
    </lineage>
</organism>
<proteinExistence type="inferred from homology"/>
<evidence type="ECO:0000313" key="19">
    <source>
        <dbReference type="Proteomes" id="UP000218231"/>
    </source>
</evidence>
<keyword evidence="14" id="KW-0449">Lipoprotein</keyword>
<keyword evidence="10" id="KW-0626">Porin</keyword>
<dbReference type="Gene3D" id="3.10.560.10">
    <property type="entry name" value="Outer membrane lipoprotein wza domain like"/>
    <property type="match status" value="1"/>
</dbReference>
<evidence type="ECO:0000256" key="14">
    <source>
        <dbReference type="ARBA" id="ARBA00023288"/>
    </source>
</evidence>
<reference evidence="18 19" key="1">
    <citation type="journal article" date="2017" name="Curr. Biol.">
        <title>Genome architecture and evolution of a unichromosomal asexual nematode.</title>
        <authorList>
            <person name="Fradin H."/>
            <person name="Zegar C."/>
            <person name="Gutwein M."/>
            <person name="Lucas J."/>
            <person name="Kovtun M."/>
            <person name="Corcoran D."/>
            <person name="Baugh L.R."/>
            <person name="Kiontke K."/>
            <person name="Gunsalus K."/>
            <person name="Fitch D.H."/>
            <person name="Piano F."/>
        </authorList>
    </citation>
    <scope>NUCLEOTIDE SEQUENCE [LARGE SCALE GENOMIC DNA]</scope>
    <source>
        <strain evidence="18">PF1309</strain>
    </source>
</reference>
<dbReference type="InterPro" id="IPR003715">
    <property type="entry name" value="Poly_export_N"/>
</dbReference>
<dbReference type="InterPro" id="IPR049712">
    <property type="entry name" value="Poly_export"/>
</dbReference>
<dbReference type="EMBL" id="LIAE01010022">
    <property type="protein sequence ID" value="PAV66911.1"/>
    <property type="molecule type" value="Genomic_DNA"/>
</dbReference>
<evidence type="ECO:0000256" key="7">
    <source>
        <dbReference type="ARBA" id="ARBA00022729"/>
    </source>
</evidence>
<evidence type="ECO:0000259" key="17">
    <source>
        <dbReference type="Pfam" id="PF22461"/>
    </source>
</evidence>
<protein>
    <submittedName>
        <fullName evidence="18">Uncharacterized protein</fullName>
    </submittedName>
</protein>
<feature type="domain" description="Polysaccharide export protein N-terminal" evidence="16">
    <location>
        <begin position="56"/>
        <end position="130"/>
    </location>
</feature>
<keyword evidence="19" id="KW-1185">Reference proteome</keyword>
<dbReference type="GO" id="GO:0015159">
    <property type="term" value="F:polysaccharide transmembrane transporter activity"/>
    <property type="evidence" value="ECO:0007669"/>
    <property type="project" value="InterPro"/>
</dbReference>
<dbReference type="GO" id="GO:0046930">
    <property type="term" value="C:pore complex"/>
    <property type="evidence" value="ECO:0007669"/>
    <property type="project" value="UniProtKB-KW"/>
</dbReference>
<evidence type="ECO:0000256" key="10">
    <source>
        <dbReference type="ARBA" id="ARBA00023114"/>
    </source>
</evidence>
<feature type="domain" description="SLBB" evidence="17">
    <location>
        <begin position="137"/>
        <end position="216"/>
    </location>
</feature>
<dbReference type="Gene3D" id="3.30.1950.10">
    <property type="entry name" value="wza like domain"/>
    <property type="match status" value="1"/>
</dbReference>
<evidence type="ECO:0000256" key="12">
    <source>
        <dbReference type="ARBA" id="ARBA00023139"/>
    </source>
</evidence>
<keyword evidence="12" id="KW-0564">Palmitate</keyword>
<comment type="subcellular location">
    <subcellularLocation>
        <location evidence="1">Cell outer membrane</location>
        <topology evidence="1">Multi-pass membrane protein</topology>
    </subcellularLocation>
</comment>
<evidence type="ECO:0000256" key="9">
    <source>
        <dbReference type="ARBA" id="ARBA00023065"/>
    </source>
</evidence>
<dbReference type="InterPro" id="IPR054765">
    <property type="entry name" value="SLBB_dom"/>
</dbReference>
<keyword evidence="3" id="KW-0813">Transport</keyword>
<sequence>MGRYGLATMAAVLTLVAPTMDALAQVAPIVRPPARGTMASTPAPAPAPAPAPVVDRTAYRIAPGDELAISFPYNAELDHAGPVGPDGRIAIPLVGNVPAGGRTIDEVAALISADLRRQGVVEDARPTVAVRQYGGVVYVGGEVRQPGPVKLTATMDPMQAVIGAGGLLDTARTRKVVVIHRNADGTIAQRQVDLKAYTKSGVATGIDLQSQDIVFVPRSSIAEANLWIDQHINKLLPFSRSLNYNLGGGAVFGR</sequence>
<evidence type="ECO:0000256" key="13">
    <source>
        <dbReference type="ARBA" id="ARBA00023237"/>
    </source>
</evidence>
<comment type="caution">
    <text evidence="18">The sequence shown here is derived from an EMBL/GenBank/DDBJ whole genome shotgun (WGS) entry which is preliminary data.</text>
</comment>
<evidence type="ECO:0000256" key="6">
    <source>
        <dbReference type="ARBA" id="ARBA00022692"/>
    </source>
</evidence>
<evidence type="ECO:0000256" key="2">
    <source>
        <dbReference type="ARBA" id="ARBA00009450"/>
    </source>
</evidence>